<sequence>MGLSPVTLSDAKQESIPFFESSLSILSSIGLCLTGVSIWAIFITRFTPLHAVPLFVSAACAVANGLHYYAFYTPSPERQEAAAGVFADIFWLVQDVGLTLYNYQILTHTLRGRVRLIYTYTFWTLLATTVLIRLAILVFRVLETLGDAVSFKTFIISLHIGYFASIAIMETWSSILLVQFLRGAHRAAPSVSRTRDMFRFLAWSTEIRLASLCFIGITRAVAFPFQLVEHHAVDISSQIDRFAYTLECLFPVILILDLVTPKLPKAHQSGLGTTAPSIHIRQQLQQLEEFPSQSDISLEYCQELHKSWPGSV</sequence>
<keyword evidence="1" id="KW-0472">Membrane</keyword>
<feature type="transmembrane region" description="Helical" evidence="1">
    <location>
        <begin position="200"/>
        <end position="222"/>
    </location>
</feature>
<feature type="transmembrane region" description="Helical" evidence="1">
    <location>
        <begin position="122"/>
        <end position="142"/>
    </location>
</feature>
<evidence type="ECO:0000313" key="2">
    <source>
        <dbReference type="EMBL" id="KAF9883994.1"/>
    </source>
</evidence>
<feature type="transmembrane region" description="Helical" evidence="1">
    <location>
        <begin position="154"/>
        <end position="180"/>
    </location>
</feature>
<accession>A0AAD4GNB4</accession>
<feature type="transmembrane region" description="Helical" evidence="1">
    <location>
        <begin position="81"/>
        <end position="101"/>
    </location>
</feature>
<dbReference type="EMBL" id="VCAU01000138">
    <property type="protein sequence ID" value="KAF9883994.1"/>
    <property type="molecule type" value="Genomic_DNA"/>
</dbReference>
<dbReference type="AlphaFoldDB" id="A0AAD4GNB4"/>
<proteinExistence type="predicted"/>
<dbReference type="Proteomes" id="UP001194746">
    <property type="component" value="Unassembled WGS sequence"/>
</dbReference>
<evidence type="ECO:0000256" key="1">
    <source>
        <dbReference type="SAM" id="Phobius"/>
    </source>
</evidence>
<protein>
    <submittedName>
        <fullName evidence="2">Uncharacterized protein</fullName>
    </submittedName>
</protein>
<feature type="transmembrane region" description="Helical" evidence="1">
    <location>
        <begin position="49"/>
        <end position="69"/>
    </location>
</feature>
<keyword evidence="1" id="KW-0812">Transmembrane</keyword>
<keyword evidence="1" id="KW-1133">Transmembrane helix</keyword>
<evidence type="ECO:0000313" key="3">
    <source>
        <dbReference type="Proteomes" id="UP001194746"/>
    </source>
</evidence>
<organism evidence="2 3">
    <name type="scientific">Aspergillus nanangensis</name>
    <dbReference type="NCBI Taxonomy" id="2582783"/>
    <lineage>
        <taxon>Eukaryota</taxon>
        <taxon>Fungi</taxon>
        <taxon>Dikarya</taxon>
        <taxon>Ascomycota</taxon>
        <taxon>Pezizomycotina</taxon>
        <taxon>Eurotiomycetes</taxon>
        <taxon>Eurotiomycetidae</taxon>
        <taxon>Eurotiales</taxon>
        <taxon>Aspergillaceae</taxon>
        <taxon>Aspergillus</taxon>
        <taxon>Aspergillus subgen. Circumdati</taxon>
    </lineage>
</organism>
<gene>
    <name evidence="2" type="ORF">FE257_002382</name>
</gene>
<comment type="caution">
    <text evidence="2">The sequence shown here is derived from an EMBL/GenBank/DDBJ whole genome shotgun (WGS) entry which is preliminary data.</text>
</comment>
<reference evidence="2" key="2">
    <citation type="submission" date="2020-02" db="EMBL/GenBank/DDBJ databases">
        <authorList>
            <person name="Gilchrist C.L.M."/>
            <person name="Chooi Y.-H."/>
        </authorList>
    </citation>
    <scope>NUCLEOTIDE SEQUENCE</scope>
    <source>
        <strain evidence="2">MST-FP2251</strain>
    </source>
</reference>
<name>A0AAD4GNB4_ASPNN</name>
<feature type="transmembrane region" description="Helical" evidence="1">
    <location>
        <begin position="23"/>
        <end position="42"/>
    </location>
</feature>
<keyword evidence="3" id="KW-1185">Reference proteome</keyword>
<reference evidence="2" key="1">
    <citation type="journal article" date="2019" name="Beilstein J. Org. Chem.">
        <title>Nanangenines: drimane sesquiterpenoids as the dominant metabolite cohort of a novel Australian fungus, Aspergillus nanangensis.</title>
        <authorList>
            <person name="Lacey H.J."/>
            <person name="Gilchrist C.L.M."/>
            <person name="Crombie A."/>
            <person name="Kalaitzis J.A."/>
            <person name="Vuong D."/>
            <person name="Rutledge P.J."/>
            <person name="Turner P."/>
            <person name="Pitt J.I."/>
            <person name="Lacey E."/>
            <person name="Chooi Y.H."/>
            <person name="Piggott A.M."/>
        </authorList>
    </citation>
    <scope>NUCLEOTIDE SEQUENCE</scope>
    <source>
        <strain evidence="2">MST-FP2251</strain>
    </source>
</reference>